<evidence type="ECO:0000313" key="1">
    <source>
        <dbReference type="EMBL" id="RZC84616.1"/>
    </source>
</evidence>
<protein>
    <submittedName>
        <fullName evidence="1">Uncharacterized protein</fullName>
    </submittedName>
</protein>
<reference evidence="1 2" key="1">
    <citation type="journal article" date="2018" name="Science">
        <title>The opium poppy genome and morphinan production.</title>
        <authorList>
            <person name="Guo L."/>
            <person name="Winzer T."/>
            <person name="Yang X."/>
            <person name="Li Y."/>
            <person name="Ning Z."/>
            <person name="He Z."/>
            <person name="Teodor R."/>
            <person name="Lu Y."/>
            <person name="Bowser T.A."/>
            <person name="Graham I.A."/>
            <person name="Ye K."/>
        </authorList>
    </citation>
    <scope>NUCLEOTIDE SEQUENCE [LARGE SCALE GENOMIC DNA]</scope>
    <source>
        <strain evidence="2">cv. HN1</strain>
        <tissue evidence="1">Leaves</tissue>
    </source>
</reference>
<proteinExistence type="predicted"/>
<name>A0A4Y7LH96_PAPSO</name>
<dbReference type="AlphaFoldDB" id="A0A4Y7LH96"/>
<keyword evidence="2" id="KW-1185">Reference proteome</keyword>
<dbReference type="EMBL" id="CM010725">
    <property type="protein sequence ID" value="RZC84616.1"/>
    <property type="molecule type" value="Genomic_DNA"/>
</dbReference>
<accession>A0A4Y7LH96</accession>
<sequence length="16" mass="1660">MHKKSCGGTGISDPLE</sequence>
<dbReference type="Proteomes" id="UP000316621">
    <property type="component" value="Chromosome 11"/>
</dbReference>
<organism evidence="1 2">
    <name type="scientific">Papaver somniferum</name>
    <name type="common">Opium poppy</name>
    <dbReference type="NCBI Taxonomy" id="3469"/>
    <lineage>
        <taxon>Eukaryota</taxon>
        <taxon>Viridiplantae</taxon>
        <taxon>Streptophyta</taxon>
        <taxon>Embryophyta</taxon>
        <taxon>Tracheophyta</taxon>
        <taxon>Spermatophyta</taxon>
        <taxon>Magnoliopsida</taxon>
        <taxon>Ranunculales</taxon>
        <taxon>Papaveraceae</taxon>
        <taxon>Papaveroideae</taxon>
        <taxon>Papaver</taxon>
    </lineage>
</organism>
<evidence type="ECO:0000313" key="2">
    <source>
        <dbReference type="Proteomes" id="UP000316621"/>
    </source>
</evidence>
<gene>
    <name evidence="1" type="ORF">C5167_047403</name>
</gene>